<dbReference type="SUPFAM" id="SSF53335">
    <property type="entry name" value="S-adenosyl-L-methionine-dependent methyltransferases"/>
    <property type="match status" value="1"/>
</dbReference>
<comment type="similarity">
    <text evidence="11">Belongs to the class I-like SAM-binding methyltransferase superfamily. RNA methyltransferase RlmE family.</text>
</comment>
<evidence type="ECO:0000256" key="3">
    <source>
        <dbReference type="ARBA" id="ARBA00022679"/>
    </source>
</evidence>
<evidence type="ECO:0000256" key="12">
    <source>
        <dbReference type="PIRSR" id="PIRSR005461-1"/>
    </source>
</evidence>
<comment type="function">
    <text evidence="5 11">Specifically methylates the uridine in position 2552 of 23S rRNA at the 2'-O position of the ribose in the fully assembled 50S ribosomal subunit.</text>
</comment>
<evidence type="ECO:0000256" key="8">
    <source>
        <dbReference type="ARBA" id="ARBA00041995"/>
    </source>
</evidence>
<evidence type="ECO:0000256" key="10">
    <source>
        <dbReference type="ARBA" id="ARBA00048970"/>
    </source>
</evidence>
<feature type="binding site" evidence="11">
    <location>
        <position position="71"/>
    </location>
    <ligand>
        <name>S-adenosyl-L-methionine</name>
        <dbReference type="ChEBI" id="CHEBI:59789"/>
    </ligand>
</feature>
<dbReference type="AlphaFoldDB" id="A0A3M5VJX7"/>
<keyword evidence="11" id="KW-0963">Cytoplasm</keyword>
<dbReference type="NCBIfam" id="NF008390">
    <property type="entry name" value="PRK11188.1"/>
    <property type="match status" value="1"/>
</dbReference>
<comment type="subcellular location">
    <subcellularLocation>
        <location evidence="11">Cytoplasm</location>
    </subcellularLocation>
</comment>
<protein>
    <recommendedName>
        <fullName evidence="7 11">Ribosomal RNA large subunit methyltransferase E</fullName>
        <ecNumber evidence="6 11">2.1.1.166</ecNumber>
    </recommendedName>
    <alternativeName>
        <fullName evidence="9 11">23S rRNA Um2552 methyltransferase</fullName>
    </alternativeName>
    <alternativeName>
        <fullName evidence="8 11">rRNA (uridine-2'-O-)-methyltransferase</fullName>
    </alternativeName>
</protein>
<dbReference type="GO" id="GO:0005737">
    <property type="term" value="C:cytoplasm"/>
    <property type="evidence" value="ECO:0007669"/>
    <property type="project" value="UniProtKB-SubCell"/>
</dbReference>
<accession>A0A3M5VJX7</accession>
<keyword evidence="3 11" id="KW-0808">Transferase</keyword>
<name>A0A3M5VJX7_PSESX</name>
<dbReference type="FunFam" id="3.40.50.150:FF:000005">
    <property type="entry name" value="Ribosomal RNA large subunit methyltransferase E"/>
    <property type="match status" value="1"/>
</dbReference>
<evidence type="ECO:0000256" key="1">
    <source>
        <dbReference type="ARBA" id="ARBA00022552"/>
    </source>
</evidence>
<dbReference type="PANTHER" id="PTHR10920">
    <property type="entry name" value="RIBOSOMAL RNA METHYLTRANSFERASE"/>
    <property type="match status" value="1"/>
</dbReference>
<dbReference type="InterPro" id="IPR029063">
    <property type="entry name" value="SAM-dependent_MTases_sf"/>
</dbReference>
<dbReference type="PIRSF" id="PIRSF005461">
    <property type="entry name" value="23S_rRNA_mtase"/>
    <property type="match status" value="1"/>
</dbReference>
<feature type="binding site" evidence="11">
    <location>
        <position position="107"/>
    </location>
    <ligand>
        <name>S-adenosyl-L-methionine</name>
        <dbReference type="ChEBI" id="CHEBI:59789"/>
    </ligand>
</feature>
<keyword evidence="2 11" id="KW-0489">Methyltransferase</keyword>
<organism evidence="14 15">
    <name type="scientific">Pseudomonas syringae pv. avii</name>
    <dbReference type="NCBI Taxonomy" id="663959"/>
    <lineage>
        <taxon>Bacteria</taxon>
        <taxon>Pseudomonadati</taxon>
        <taxon>Pseudomonadota</taxon>
        <taxon>Gammaproteobacteria</taxon>
        <taxon>Pseudomonadales</taxon>
        <taxon>Pseudomonadaceae</taxon>
        <taxon>Pseudomonas</taxon>
        <taxon>Pseudomonas syringae</taxon>
    </lineage>
</organism>
<proteinExistence type="inferred from homology"/>
<comment type="catalytic activity">
    <reaction evidence="10 11">
        <text>uridine(2552) in 23S rRNA + S-adenosyl-L-methionine = 2'-O-methyluridine(2552) in 23S rRNA + S-adenosyl-L-homocysteine + H(+)</text>
        <dbReference type="Rhea" id="RHEA:42720"/>
        <dbReference type="Rhea" id="RHEA-COMP:10202"/>
        <dbReference type="Rhea" id="RHEA-COMP:10203"/>
        <dbReference type="ChEBI" id="CHEBI:15378"/>
        <dbReference type="ChEBI" id="CHEBI:57856"/>
        <dbReference type="ChEBI" id="CHEBI:59789"/>
        <dbReference type="ChEBI" id="CHEBI:65315"/>
        <dbReference type="ChEBI" id="CHEBI:74478"/>
        <dbReference type="EC" id="2.1.1.166"/>
    </reaction>
</comment>
<evidence type="ECO:0000313" key="14">
    <source>
        <dbReference type="EMBL" id="RMU58460.1"/>
    </source>
</evidence>
<keyword evidence="4 11" id="KW-0949">S-adenosyl-L-methionine</keyword>
<evidence type="ECO:0000256" key="2">
    <source>
        <dbReference type="ARBA" id="ARBA00022603"/>
    </source>
</evidence>
<comment type="caution">
    <text evidence="14">The sequence shown here is derived from an EMBL/GenBank/DDBJ whole genome shotgun (WGS) entry which is preliminary data.</text>
</comment>
<dbReference type="PANTHER" id="PTHR10920:SF18">
    <property type="entry name" value="RRNA METHYLTRANSFERASE 2, MITOCHONDRIAL"/>
    <property type="match status" value="1"/>
</dbReference>
<reference evidence="14 15" key="1">
    <citation type="submission" date="2018-08" db="EMBL/GenBank/DDBJ databases">
        <title>Recombination of ecologically and evolutionarily significant loci maintains genetic cohesion in the Pseudomonas syringae species complex.</title>
        <authorList>
            <person name="Dillon M."/>
            <person name="Thakur S."/>
            <person name="Almeida R.N.D."/>
            <person name="Weir B.S."/>
            <person name="Guttman D.S."/>
        </authorList>
    </citation>
    <scope>NUCLEOTIDE SEQUENCE [LARGE SCALE GENOMIC DNA]</scope>
    <source>
        <strain evidence="14 15">ICMP 14479</strain>
    </source>
</reference>
<feature type="binding site" evidence="11">
    <location>
        <position position="73"/>
    </location>
    <ligand>
        <name>S-adenosyl-L-methionine</name>
        <dbReference type="ChEBI" id="CHEBI:59789"/>
    </ligand>
</feature>
<dbReference type="HAMAP" id="MF_01547">
    <property type="entry name" value="RNA_methyltr_E"/>
    <property type="match status" value="1"/>
</dbReference>
<gene>
    <name evidence="11" type="primary">rlmE</name>
    <name evidence="11" type="synonym">ftsJ</name>
    <name evidence="11" type="synonym">rrmJ</name>
    <name evidence="14" type="ORF">ALP29_01934</name>
</gene>
<evidence type="ECO:0000256" key="7">
    <source>
        <dbReference type="ARBA" id="ARBA00041129"/>
    </source>
</evidence>
<dbReference type="Proteomes" id="UP000280395">
    <property type="component" value="Unassembled WGS sequence"/>
</dbReference>
<evidence type="ECO:0000256" key="4">
    <source>
        <dbReference type="ARBA" id="ARBA00022691"/>
    </source>
</evidence>
<evidence type="ECO:0000313" key="15">
    <source>
        <dbReference type="Proteomes" id="UP000280395"/>
    </source>
</evidence>
<sequence>MTTRFIFSRWPVARSKTSLKWLQEHFNDPYVKKAQKDGYRSRASYKLLEIQDKDKLIRPGMSVIDLGAAPGGWSQVTSRLIGGQGRLIASDILEMDSIPDVTFVHGDFTEDKVLAEILEAVGNSQVDLVISDMAPNMSGLPAVDMPRAMFLCELALDLAGRVLRPGGDFLVKVFQGEGFDEYHKNIRKLFDKVQTRKPDSSRDRSREQYLLCRGFRGVEGAASEERF</sequence>
<dbReference type="Pfam" id="PF01728">
    <property type="entry name" value="FtsJ"/>
    <property type="match status" value="1"/>
</dbReference>
<feature type="binding site" evidence="11">
    <location>
        <position position="91"/>
    </location>
    <ligand>
        <name>S-adenosyl-L-methionine</name>
        <dbReference type="ChEBI" id="CHEBI:59789"/>
    </ligand>
</feature>
<dbReference type="EC" id="2.1.1.166" evidence="6 11"/>
<dbReference type="InterPro" id="IPR050082">
    <property type="entry name" value="RNA_methyltr_RlmE"/>
</dbReference>
<evidence type="ECO:0000259" key="13">
    <source>
        <dbReference type="Pfam" id="PF01728"/>
    </source>
</evidence>
<dbReference type="InterPro" id="IPR002877">
    <property type="entry name" value="RNA_MeTrfase_FtsJ_dom"/>
</dbReference>
<feature type="active site" description="Proton acceptor" evidence="11 12">
    <location>
        <position position="172"/>
    </location>
</feature>
<evidence type="ECO:0000256" key="11">
    <source>
        <dbReference type="HAMAP-Rule" id="MF_01547"/>
    </source>
</evidence>
<keyword evidence="1 11" id="KW-0698">rRNA processing</keyword>
<dbReference type="Gene3D" id="3.40.50.150">
    <property type="entry name" value="Vaccinia Virus protein VP39"/>
    <property type="match status" value="1"/>
</dbReference>
<feature type="binding site" evidence="11">
    <location>
        <position position="132"/>
    </location>
    <ligand>
        <name>S-adenosyl-L-methionine</name>
        <dbReference type="ChEBI" id="CHEBI:59789"/>
    </ligand>
</feature>
<evidence type="ECO:0000256" key="9">
    <source>
        <dbReference type="ARBA" id="ARBA00042745"/>
    </source>
</evidence>
<dbReference type="InterPro" id="IPR015507">
    <property type="entry name" value="rRNA-MeTfrase_E"/>
</dbReference>
<dbReference type="EMBL" id="RBUA01000572">
    <property type="protein sequence ID" value="RMU58460.1"/>
    <property type="molecule type" value="Genomic_DNA"/>
</dbReference>
<feature type="domain" description="Ribosomal RNA methyltransferase FtsJ" evidence="13">
    <location>
        <begin position="39"/>
        <end position="215"/>
    </location>
</feature>
<evidence type="ECO:0000256" key="6">
    <source>
        <dbReference type="ARBA" id="ARBA00038861"/>
    </source>
</evidence>
<evidence type="ECO:0000256" key="5">
    <source>
        <dbReference type="ARBA" id="ARBA00037569"/>
    </source>
</evidence>
<dbReference type="GO" id="GO:0008650">
    <property type="term" value="F:rRNA (uridine-2'-O-)-methyltransferase activity"/>
    <property type="evidence" value="ECO:0007669"/>
    <property type="project" value="UniProtKB-UniRule"/>
</dbReference>